<gene>
    <name evidence="2" type="ORF">EKH77_11830</name>
</gene>
<accession>A0A3S9PHH9</accession>
<protein>
    <submittedName>
        <fullName evidence="2">Uncharacterized protein</fullName>
    </submittedName>
</protein>
<dbReference type="EMBL" id="CP034587">
    <property type="protein sequence ID" value="AZQ71807.1"/>
    <property type="molecule type" value="Genomic_DNA"/>
</dbReference>
<feature type="region of interest" description="Disordered" evidence="1">
    <location>
        <begin position="58"/>
        <end position="78"/>
    </location>
</feature>
<dbReference type="AlphaFoldDB" id="A0A3S9PHH9"/>
<organism evidence="2 3">
    <name type="scientific">Streptomyces luteoverticillatus</name>
    <name type="common">Streptoverticillium luteoverticillatus</name>
    <dbReference type="NCBI Taxonomy" id="66425"/>
    <lineage>
        <taxon>Bacteria</taxon>
        <taxon>Bacillati</taxon>
        <taxon>Actinomycetota</taxon>
        <taxon>Actinomycetes</taxon>
        <taxon>Kitasatosporales</taxon>
        <taxon>Streptomycetaceae</taxon>
        <taxon>Streptomyces</taxon>
    </lineage>
</organism>
<feature type="region of interest" description="Disordered" evidence="1">
    <location>
        <begin position="1"/>
        <end position="35"/>
    </location>
</feature>
<reference evidence="2 3" key="1">
    <citation type="submission" date="2018-12" db="EMBL/GenBank/DDBJ databases">
        <title>The whole draft genome of Streptomyce luteoverticillatus CGMCC 15060.</title>
        <authorList>
            <person name="Feng Z."/>
            <person name="Chen G."/>
            <person name="Zhang J."/>
            <person name="Zhu H."/>
            <person name="Yu X."/>
            <person name="Zhang W."/>
            <person name="Zhang X."/>
        </authorList>
    </citation>
    <scope>NUCLEOTIDE SEQUENCE [LARGE SCALE GENOMIC DNA]</scope>
    <source>
        <strain evidence="2 3">CGMCC 15060</strain>
    </source>
</reference>
<sequence length="155" mass="16317">MSAEDSTEQRLQLAGTNAGGVDNGQGKLASSASDKQRAVAFMEQHLLPDTQAACRMGEGGAAVQPPMAGPGAQSSLLKPDTGLTGLSAWAAHKGMSEALTTWQMQAGWLMNRLNRELNAVRSTNTFLQSQDSAIGAQIGSASIAQRPPHSRIDEW</sequence>
<dbReference type="RefSeq" id="WP_126914360.1">
    <property type="nucleotide sequence ID" value="NZ_CP034587.1"/>
</dbReference>
<name>A0A3S9PHH9_STRLT</name>
<dbReference type="Proteomes" id="UP000267900">
    <property type="component" value="Chromosome"/>
</dbReference>
<evidence type="ECO:0000313" key="2">
    <source>
        <dbReference type="EMBL" id="AZQ71807.1"/>
    </source>
</evidence>
<keyword evidence="3" id="KW-1185">Reference proteome</keyword>
<evidence type="ECO:0000256" key="1">
    <source>
        <dbReference type="SAM" id="MobiDB-lite"/>
    </source>
</evidence>
<dbReference type="OrthoDB" id="4228563at2"/>
<proteinExistence type="predicted"/>
<evidence type="ECO:0000313" key="3">
    <source>
        <dbReference type="Proteomes" id="UP000267900"/>
    </source>
</evidence>